<name>I3YH69_THIV6</name>
<dbReference type="InterPro" id="IPR000719">
    <property type="entry name" value="Prot_kinase_dom"/>
</dbReference>
<feature type="coiled-coil region" evidence="6">
    <location>
        <begin position="408"/>
        <end position="478"/>
    </location>
</feature>
<dbReference type="PROSITE" id="PS50011">
    <property type="entry name" value="PROTEIN_KINASE_DOM"/>
    <property type="match status" value="1"/>
</dbReference>
<dbReference type="PROSITE" id="PS00107">
    <property type="entry name" value="PROTEIN_KINASE_ATP"/>
    <property type="match status" value="1"/>
</dbReference>
<evidence type="ECO:0000259" key="8">
    <source>
        <dbReference type="PROSITE" id="PS50011"/>
    </source>
</evidence>
<evidence type="ECO:0000256" key="7">
    <source>
        <dbReference type="SAM" id="MobiDB-lite"/>
    </source>
</evidence>
<feature type="domain" description="Protein kinase" evidence="8">
    <location>
        <begin position="6"/>
        <end position="264"/>
    </location>
</feature>
<keyword evidence="6" id="KW-0175">Coiled coil</keyword>
<dbReference type="SMART" id="SM00220">
    <property type="entry name" value="S_TKc"/>
    <property type="match status" value="1"/>
</dbReference>
<dbReference type="InterPro" id="IPR011990">
    <property type="entry name" value="TPR-like_helical_dom_sf"/>
</dbReference>
<proteinExistence type="predicted"/>
<dbReference type="AlphaFoldDB" id="I3YH69"/>
<keyword evidence="4 5" id="KW-0067">ATP-binding</keyword>
<feature type="compositionally biased region" description="Low complexity" evidence="7">
    <location>
        <begin position="290"/>
        <end position="305"/>
    </location>
</feature>
<evidence type="ECO:0000313" key="10">
    <source>
        <dbReference type="Proteomes" id="UP000006062"/>
    </source>
</evidence>
<dbReference type="PANTHER" id="PTHR43289">
    <property type="entry name" value="MITOGEN-ACTIVATED PROTEIN KINASE KINASE KINASE 20-RELATED"/>
    <property type="match status" value="1"/>
</dbReference>
<accession>I3YH69</accession>
<dbReference type="STRING" id="765911.Thivi_4543"/>
<dbReference type="Gene3D" id="3.90.1580.10">
    <property type="entry name" value="paralog of FGE (formylglycine-generating enzyme)"/>
    <property type="match status" value="1"/>
</dbReference>
<evidence type="ECO:0000256" key="6">
    <source>
        <dbReference type="SAM" id="Coils"/>
    </source>
</evidence>
<dbReference type="InterPro" id="IPR008271">
    <property type="entry name" value="Ser/Thr_kinase_AS"/>
</dbReference>
<keyword evidence="10" id="KW-1185">Reference proteome</keyword>
<evidence type="ECO:0000256" key="4">
    <source>
        <dbReference type="ARBA" id="ARBA00022840"/>
    </source>
</evidence>
<dbReference type="OrthoDB" id="9801841at2"/>
<dbReference type="EMBL" id="CP003154">
    <property type="protein sequence ID" value="AFL76337.1"/>
    <property type="molecule type" value="Genomic_DNA"/>
</dbReference>
<dbReference type="SUPFAM" id="SSF48452">
    <property type="entry name" value="TPR-like"/>
    <property type="match status" value="2"/>
</dbReference>
<dbReference type="eggNOG" id="COG0515">
    <property type="taxonomic scope" value="Bacteria"/>
</dbReference>
<dbReference type="Pfam" id="PF03781">
    <property type="entry name" value="FGE-sulfatase"/>
    <property type="match status" value="1"/>
</dbReference>
<dbReference type="Gene3D" id="1.25.40.10">
    <property type="entry name" value="Tetratricopeptide repeat domain"/>
    <property type="match status" value="3"/>
</dbReference>
<dbReference type="eggNOG" id="COG2909">
    <property type="taxonomic scope" value="Bacteria"/>
</dbReference>
<keyword evidence="2 5" id="KW-0547">Nucleotide-binding</keyword>
<dbReference type="HOGENOM" id="CLU_266097_0_0_6"/>
<dbReference type="Gene3D" id="1.10.510.10">
    <property type="entry name" value="Transferase(Phosphotransferase) domain 1"/>
    <property type="match status" value="1"/>
</dbReference>
<dbReference type="GO" id="GO:0005524">
    <property type="term" value="F:ATP binding"/>
    <property type="evidence" value="ECO:0007669"/>
    <property type="project" value="UniProtKB-UniRule"/>
</dbReference>
<reference evidence="9 10" key="1">
    <citation type="submission" date="2012-06" db="EMBL/GenBank/DDBJ databases">
        <title>Complete sequence of Thiocystis violascens DSM 198.</title>
        <authorList>
            <consortium name="US DOE Joint Genome Institute"/>
            <person name="Lucas S."/>
            <person name="Han J."/>
            <person name="Lapidus A."/>
            <person name="Cheng J.-F."/>
            <person name="Goodwin L."/>
            <person name="Pitluck S."/>
            <person name="Peters L."/>
            <person name="Ovchinnikova G."/>
            <person name="Teshima H."/>
            <person name="Detter J.C."/>
            <person name="Han C."/>
            <person name="Tapia R."/>
            <person name="Land M."/>
            <person name="Hauser L."/>
            <person name="Kyrpides N."/>
            <person name="Ivanova N."/>
            <person name="Pagani I."/>
            <person name="Vogl K."/>
            <person name="Liu Z."/>
            <person name="Frigaard N.-U."/>
            <person name="Bryant D."/>
            <person name="Woyke T."/>
        </authorList>
    </citation>
    <scope>NUCLEOTIDE SEQUENCE [LARGE SCALE GENOMIC DNA]</scope>
    <source>
        <strain evidence="10">ATCC 17096 / DSM 198 / 6111</strain>
    </source>
</reference>
<feature type="region of interest" description="Disordered" evidence="7">
    <location>
        <begin position="284"/>
        <end position="318"/>
    </location>
</feature>
<dbReference type="SUPFAM" id="SSF56112">
    <property type="entry name" value="Protein kinase-like (PK-like)"/>
    <property type="match status" value="1"/>
</dbReference>
<dbReference type="eggNOG" id="COG1262">
    <property type="taxonomic scope" value="Bacteria"/>
</dbReference>
<dbReference type="InterPro" id="IPR011009">
    <property type="entry name" value="Kinase-like_dom_sf"/>
</dbReference>
<keyword evidence="1" id="KW-0808">Transferase</keyword>
<dbReference type="Pfam" id="PF00069">
    <property type="entry name" value="Pkinase"/>
    <property type="match status" value="1"/>
</dbReference>
<evidence type="ECO:0000256" key="3">
    <source>
        <dbReference type="ARBA" id="ARBA00022777"/>
    </source>
</evidence>
<dbReference type="SUPFAM" id="SSF56436">
    <property type="entry name" value="C-type lectin-like"/>
    <property type="match status" value="1"/>
</dbReference>
<evidence type="ECO:0000313" key="9">
    <source>
        <dbReference type="EMBL" id="AFL76337.1"/>
    </source>
</evidence>
<protein>
    <recommendedName>
        <fullName evidence="8">Protein kinase domain-containing protein</fullName>
    </recommendedName>
</protein>
<dbReference type="InterPro" id="IPR005532">
    <property type="entry name" value="SUMF_dom"/>
</dbReference>
<dbReference type="InterPro" id="IPR042095">
    <property type="entry name" value="SUMF_sf"/>
</dbReference>
<keyword evidence="3" id="KW-0418">Kinase</keyword>
<dbReference type="GO" id="GO:0004674">
    <property type="term" value="F:protein serine/threonine kinase activity"/>
    <property type="evidence" value="ECO:0007669"/>
    <property type="project" value="TreeGrafter"/>
</dbReference>
<feature type="binding site" evidence="5">
    <location>
        <position position="35"/>
    </location>
    <ligand>
        <name>ATP</name>
        <dbReference type="ChEBI" id="CHEBI:30616"/>
    </ligand>
</feature>
<evidence type="ECO:0000256" key="2">
    <source>
        <dbReference type="ARBA" id="ARBA00022741"/>
    </source>
</evidence>
<dbReference type="InterPro" id="IPR019734">
    <property type="entry name" value="TPR_rpt"/>
</dbReference>
<dbReference type="Proteomes" id="UP000006062">
    <property type="component" value="Chromosome"/>
</dbReference>
<dbReference type="InterPro" id="IPR017441">
    <property type="entry name" value="Protein_kinase_ATP_BS"/>
</dbReference>
<dbReference type="CDD" id="cd14014">
    <property type="entry name" value="STKc_PknB_like"/>
    <property type="match status" value="1"/>
</dbReference>
<gene>
    <name evidence="9" type="ordered locus">Thivi_4543</name>
</gene>
<dbReference type="PANTHER" id="PTHR43289:SF6">
    <property type="entry name" value="SERINE_THREONINE-PROTEIN KINASE NEKL-3"/>
    <property type="match status" value="1"/>
</dbReference>
<dbReference type="InterPro" id="IPR016187">
    <property type="entry name" value="CTDL_fold"/>
</dbReference>
<dbReference type="RefSeq" id="WP_014780707.1">
    <property type="nucleotide sequence ID" value="NC_018012.1"/>
</dbReference>
<dbReference type="PROSITE" id="PS00108">
    <property type="entry name" value="PROTEIN_KINASE_ST"/>
    <property type="match status" value="1"/>
</dbReference>
<dbReference type="KEGG" id="tvi:Thivi_4543"/>
<evidence type="ECO:0000256" key="5">
    <source>
        <dbReference type="PROSITE-ProRule" id="PRU10141"/>
    </source>
</evidence>
<organism evidence="9 10">
    <name type="scientific">Thiocystis violascens (strain ATCC 17096 / DSM 198 / 6111)</name>
    <name type="common">Chromatium violascens</name>
    <dbReference type="NCBI Taxonomy" id="765911"/>
    <lineage>
        <taxon>Bacteria</taxon>
        <taxon>Pseudomonadati</taxon>
        <taxon>Pseudomonadota</taxon>
        <taxon>Gammaproteobacteria</taxon>
        <taxon>Chromatiales</taxon>
        <taxon>Chromatiaceae</taxon>
        <taxon>Thiocystis</taxon>
    </lineage>
</organism>
<dbReference type="Gene3D" id="3.30.200.20">
    <property type="entry name" value="Phosphorylase Kinase, domain 1"/>
    <property type="match status" value="1"/>
</dbReference>
<sequence length="1247" mass="138562">MKIPGYTIIRELGSGGMATVYLARQDRLTRSVALKVMKPIAMAGDDFTSRFIKEGQIIAQLQHPQIVTIYDFDSTDGYHYFSMEYLQGGSLADEIKKGIPVARTLRIVKQIAEALAVAHAKGVIHRDVKPQNILFRADGTPVLTDFGIARTEQRNAESMQLTRFGMIIGSPRYMSPEQSTGRPLDPRTDLYSLGVVFYEMLTQQLPYRAEDVVSLAMQHCTEPIPRLPESLAPYQPILDRMIAKQPEDRYASAGQLIRALEDFANGTLATSLDDDATQLVARGASVRPPADSGTQTASASTDTTQPVDSGTQGRPLSERQGVRLMTLLLVVVLVAGIGLYLARRPPPEPPGSIGTEQLPPAPPNRAQTAIQYEKLAIEHVQKAQYEQSLEIVRLGLASAPDDARLAALQGLIQNRQEVERQLAQAHELLRENRLDESLARVASGLQRIPAHPGLLDLRAELQRRLEERTRQQADALRARAQASLDAGRHEDAMTLAREGLALLPGHRGLTEVQTGARLASERQAAVQAALRQAGDFLAAGTPERASEVIERALEAAPNDSQLLDLRASVRQQSQRQLEQRIAELFEQAQALRAQGEFARGLAAIDEGLRLDPDHRRLKTLRDEILAAQEREREQQVADFLKQANTQFEQRDDVASLALIEQGLALSPDNAELLALRDRIDARRRTEGQLAEILRDCDLKFPLADLPVENAHAAFDCYAEAFKLDAAHAPARERIGKIADRLANRAESSLKRRQLDEAGNALKQLQAIAPDHSRLENLNKSFQSLRNEMLTAQEREREQQVAAFLKQANTQFEQRDDAASLALIEQGLALSPDNAALLALRDRIAARRQTEEQLADILRDCDLKFPLADLPVENAHAAFDCYAEALKLDANHAPTQERILKLGDLLANKVETLLKRYQIDEAEHALEQLHAMVPDHPRLANLTKDVRKDRTWIPKTRVIDGGCFQMGSPATETGREDDERPHQVCVNTFELGQFEVSVKEFKRFAEATGYRTDAQRDVGGLDGCWTLDQDDKADAWGYRSWANWQKPNRYQATRDQDPVSCVSWNDAQAYLGWLNRETGGDFRLPTEAEWEYAARAGSTTTRYWGDALDDHACRYANSADAGHGWADGFPCDDKQEWVAPIGSFEPNPWGLKDMLGNLWEWTCSEYDADYTGSEQVCAASDSNDPRALRGGAWESGPSTVRSAYRNRNFPESRYSFVGFRIARDSSPKARLPAGNSGLLLGKQSGGIQ</sequence>
<evidence type="ECO:0000256" key="1">
    <source>
        <dbReference type="ARBA" id="ARBA00022679"/>
    </source>
</evidence>
<dbReference type="SMART" id="SM00028">
    <property type="entry name" value="TPR"/>
    <property type="match status" value="8"/>
</dbReference>